<evidence type="ECO:0000313" key="6">
    <source>
        <dbReference type="EMBL" id="KAH8094542.1"/>
    </source>
</evidence>
<evidence type="ECO:0000256" key="4">
    <source>
        <dbReference type="PROSITE-ProRule" id="PRU00134"/>
    </source>
</evidence>
<dbReference type="SUPFAM" id="SSF144232">
    <property type="entry name" value="HIT/MYND zinc finger-like"/>
    <property type="match status" value="1"/>
</dbReference>
<comment type="caution">
    <text evidence="6">The sequence shown here is derived from an EMBL/GenBank/DDBJ whole genome shotgun (WGS) entry which is preliminary data.</text>
</comment>
<dbReference type="PROSITE" id="PS50865">
    <property type="entry name" value="ZF_MYND_2"/>
    <property type="match status" value="1"/>
</dbReference>
<proteinExistence type="predicted"/>
<evidence type="ECO:0000313" key="7">
    <source>
        <dbReference type="Proteomes" id="UP000813824"/>
    </source>
</evidence>
<dbReference type="Pfam" id="PF01753">
    <property type="entry name" value="zf-MYND"/>
    <property type="match status" value="1"/>
</dbReference>
<protein>
    <recommendedName>
        <fullName evidence="5">MYND-type domain-containing protein</fullName>
    </recommendedName>
</protein>
<evidence type="ECO:0000256" key="3">
    <source>
        <dbReference type="ARBA" id="ARBA00022833"/>
    </source>
</evidence>
<name>A0A8K0ULJ7_9AGAR</name>
<dbReference type="OrthoDB" id="2992368at2759"/>
<evidence type="ECO:0000256" key="2">
    <source>
        <dbReference type="ARBA" id="ARBA00022771"/>
    </source>
</evidence>
<keyword evidence="7" id="KW-1185">Reference proteome</keyword>
<dbReference type="Gene3D" id="6.10.140.2220">
    <property type="match status" value="1"/>
</dbReference>
<evidence type="ECO:0000256" key="1">
    <source>
        <dbReference type="ARBA" id="ARBA00022723"/>
    </source>
</evidence>
<dbReference type="GO" id="GO:0008270">
    <property type="term" value="F:zinc ion binding"/>
    <property type="evidence" value="ECO:0007669"/>
    <property type="project" value="UniProtKB-KW"/>
</dbReference>
<feature type="domain" description="MYND-type" evidence="5">
    <location>
        <begin position="508"/>
        <end position="548"/>
    </location>
</feature>
<keyword evidence="2 4" id="KW-0863">Zinc-finger</keyword>
<evidence type="ECO:0000259" key="5">
    <source>
        <dbReference type="PROSITE" id="PS50865"/>
    </source>
</evidence>
<gene>
    <name evidence="6" type="ORF">BXZ70DRAFT_363960</name>
</gene>
<dbReference type="InterPro" id="IPR002893">
    <property type="entry name" value="Znf_MYND"/>
</dbReference>
<dbReference type="EMBL" id="JAEVFJ010000026">
    <property type="protein sequence ID" value="KAH8094542.1"/>
    <property type="molecule type" value="Genomic_DNA"/>
</dbReference>
<organism evidence="6 7">
    <name type="scientific">Cristinia sonorae</name>
    <dbReference type="NCBI Taxonomy" id="1940300"/>
    <lineage>
        <taxon>Eukaryota</taxon>
        <taxon>Fungi</taxon>
        <taxon>Dikarya</taxon>
        <taxon>Basidiomycota</taxon>
        <taxon>Agaricomycotina</taxon>
        <taxon>Agaricomycetes</taxon>
        <taxon>Agaricomycetidae</taxon>
        <taxon>Agaricales</taxon>
        <taxon>Pleurotineae</taxon>
        <taxon>Stephanosporaceae</taxon>
        <taxon>Cristinia</taxon>
    </lineage>
</organism>
<dbReference type="AlphaFoldDB" id="A0A8K0ULJ7"/>
<accession>A0A8K0ULJ7</accession>
<keyword evidence="1" id="KW-0479">Metal-binding</keyword>
<reference evidence="6" key="1">
    <citation type="journal article" date="2021" name="New Phytol.">
        <title>Evolutionary innovations through gain and loss of genes in the ectomycorrhizal Boletales.</title>
        <authorList>
            <person name="Wu G."/>
            <person name="Miyauchi S."/>
            <person name="Morin E."/>
            <person name="Kuo A."/>
            <person name="Drula E."/>
            <person name="Varga T."/>
            <person name="Kohler A."/>
            <person name="Feng B."/>
            <person name="Cao Y."/>
            <person name="Lipzen A."/>
            <person name="Daum C."/>
            <person name="Hundley H."/>
            <person name="Pangilinan J."/>
            <person name="Johnson J."/>
            <person name="Barry K."/>
            <person name="LaButti K."/>
            <person name="Ng V."/>
            <person name="Ahrendt S."/>
            <person name="Min B."/>
            <person name="Choi I.G."/>
            <person name="Park H."/>
            <person name="Plett J.M."/>
            <person name="Magnuson J."/>
            <person name="Spatafora J.W."/>
            <person name="Nagy L.G."/>
            <person name="Henrissat B."/>
            <person name="Grigoriev I.V."/>
            <person name="Yang Z.L."/>
            <person name="Xu J."/>
            <person name="Martin F.M."/>
        </authorList>
    </citation>
    <scope>NUCLEOTIDE SEQUENCE</scope>
    <source>
        <strain evidence="6">KKN 215</strain>
    </source>
</reference>
<sequence length="553" mass="62774">MPQRPIATSSRTGIKLTVPTTQFARRRHADGTVDIDSIDWVQVALKEPRSVAAWIKYLHKHENAQILTLLFEVSKILHVAAHAAMQPQWAEYVDSKLHCVIMDILCEPDMFARDEDVFKNIAYGAQHLDAIRPCGALAVQCAARGDLRIAKDFMARADKFFFAIWNKPHVVATMPYPGMDPNTFQPAPQQLREAVAIPLVFLARLYDDVYMRTMPLSSYEAHCLLYLWTYSTEKDLDEMQLEGQVMAIIYDMTKNDISKLPWFVQTVLSRHKLFPRHLLRAMCRALQDPKTTDIRGTQIIHLVTIMIRYAHDDFSEFIVPLGITEGLVPSLIIGCRRQMCSSPPAVTERFVMSAMHIMGILFRADAVRDGASKQFILCFADLNFAGVLSFGFYEAARKFDEDMLSVAIALLDAATNSSTIHGPATEQNSAFRTSTRVWHDTLNALNNISARGIQQTRTKQRAIRYWKVFGEPFGLEEGVAVTTLNVPSQLSDAHVYWLIPRVCFWNGCPCAAAHVFHPMRVCKGCYRVLYCSKLCQTRDWEAGHRSMCKETWD</sequence>
<keyword evidence="3" id="KW-0862">Zinc</keyword>
<dbReference type="Proteomes" id="UP000813824">
    <property type="component" value="Unassembled WGS sequence"/>
</dbReference>